<keyword evidence="8" id="KW-0963">Cytoplasm</keyword>
<evidence type="ECO:0000256" key="1">
    <source>
        <dbReference type="ARBA" id="ARBA00000439"/>
    </source>
</evidence>
<dbReference type="InterPro" id="IPR032790">
    <property type="entry name" value="GDE_C"/>
</dbReference>
<comment type="caution">
    <text evidence="21">The sequence shown here is derived from an EMBL/GenBank/DDBJ whole genome shotgun (WGS) entry which is preliminary data.</text>
</comment>
<proteinExistence type="inferred from homology"/>
<keyword evidence="12" id="KW-0320">Glycogen biosynthesis</keyword>
<dbReference type="GO" id="GO:0005978">
    <property type="term" value="P:glycogen biosynthetic process"/>
    <property type="evidence" value="ECO:0007669"/>
    <property type="project" value="UniProtKB-KW"/>
</dbReference>
<comment type="function">
    <text evidence="3">Multifunctional enzyme acting as 1,4-alpha-D-glucan:1,4-alpha-D-glucan 4-alpha-D-glycosyltransferase and amylo-1,6-glucosidase in glycogen degradation.</text>
</comment>
<keyword evidence="10" id="KW-0808">Transferase</keyword>
<dbReference type="Pfam" id="PF06202">
    <property type="entry name" value="GDE_C"/>
    <property type="match status" value="1"/>
</dbReference>
<evidence type="ECO:0000259" key="17">
    <source>
        <dbReference type="Pfam" id="PF06202"/>
    </source>
</evidence>
<dbReference type="Pfam" id="PF14701">
    <property type="entry name" value="hDGE_amylase"/>
    <property type="match status" value="1"/>
</dbReference>
<dbReference type="GO" id="GO:0005737">
    <property type="term" value="C:cytoplasm"/>
    <property type="evidence" value="ECO:0007669"/>
    <property type="project" value="UniProtKB-SubCell"/>
</dbReference>
<evidence type="ECO:0000256" key="4">
    <source>
        <dbReference type="ARBA" id="ARBA00004496"/>
    </source>
</evidence>
<comment type="similarity">
    <text evidence="15">Belongs to the glycogen debranching enzyme family.</text>
</comment>
<feature type="domain" description="Glycogen debranching enzyme central" evidence="20">
    <location>
        <begin position="754"/>
        <end position="996"/>
    </location>
</feature>
<dbReference type="OrthoDB" id="10248904at2759"/>
<evidence type="ECO:0000256" key="2">
    <source>
        <dbReference type="ARBA" id="ARBA00000927"/>
    </source>
</evidence>
<gene>
    <name evidence="21" type="primary">GDB1</name>
    <name evidence="21" type="ORF">LPJ61_002791</name>
</gene>
<evidence type="ECO:0000256" key="13">
    <source>
        <dbReference type="ARBA" id="ARBA00023268"/>
    </source>
</evidence>
<dbReference type="InterPro" id="IPR017853">
    <property type="entry name" value="GH"/>
</dbReference>
<name>A0A9W7YBT0_9FUNG</name>
<keyword evidence="14" id="KW-0326">Glycosidase</keyword>
<dbReference type="FunFam" id="3.20.20.80:FF:000242">
    <property type="entry name" value="Glycogen debranching enzyme Gdb1, putative"/>
    <property type="match status" value="1"/>
</dbReference>
<dbReference type="GO" id="GO:0005980">
    <property type="term" value="P:glycogen catabolic process"/>
    <property type="evidence" value="ECO:0007669"/>
    <property type="project" value="InterPro"/>
</dbReference>
<dbReference type="Pfam" id="PF14699">
    <property type="entry name" value="hGDE_N"/>
    <property type="match status" value="1"/>
</dbReference>
<evidence type="ECO:0000256" key="8">
    <source>
        <dbReference type="ARBA" id="ARBA00022490"/>
    </source>
</evidence>
<evidence type="ECO:0000259" key="20">
    <source>
        <dbReference type="Pfam" id="PF14702"/>
    </source>
</evidence>
<comment type="catalytic activity">
    <reaction evidence="1">
        <text>Transfers a segment of a (1-&gt;4)-alpha-D-glucan to a new position in an acceptor, which may be glucose or a (1-&gt;4)-alpha-D-glucan.</text>
        <dbReference type="EC" id="2.4.1.25"/>
    </reaction>
</comment>
<protein>
    <recommendedName>
        <fullName evidence="7">Glycogen debranching enzyme</fullName>
        <ecNumber evidence="5">2.4.1.25</ecNumber>
        <ecNumber evidence="6">3.2.1.33</ecNumber>
    </recommendedName>
    <alternativeName>
        <fullName evidence="16">Glycogen debrancher</fullName>
    </alternativeName>
</protein>
<dbReference type="PANTHER" id="PTHR10569">
    <property type="entry name" value="GLYCOGEN DEBRANCHING ENZYME"/>
    <property type="match status" value="1"/>
</dbReference>
<comment type="subcellular location">
    <subcellularLocation>
        <location evidence="4">Cytoplasm</location>
    </subcellularLocation>
</comment>
<keyword evidence="11" id="KW-0378">Hydrolase</keyword>
<dbReference type="PANTHER" id="PTHR10569:SF2">
    <property type="entry name" value="GLYCOGEN DEBRANCHING ENZYME"/>
    <property type="match status" value="1"/>
</dbReference>
<dbReference type="SUPFAM" id="SSF51445">
    <property type="entry name" value="(Trans)glycosidases"/>
    <property type="match status" value="1"/>
</dbReference>
<dbReference type="InterPro" id="IPR010401">
    <property type="entry name" value="AGL/Gdb1"/>
</dbReference>
<dbReference type="InterPro" id="IPR029436">
    <property type="entry name" value="AGL_euk_N"/>
</dbReference>
<dbReference type="InterPro" id="IPR032792">
    <property type="entry name" value="AGL_glucanoTrfase"/>
</dbReference>
<dbReference type="EC" id="2.4.1.25" evidence="5"/>
<evidence type="ECO:0000256" key="14">
    <source>
        <dbReference type="ARBA" id="ARBA00023295"/>
    </source>
</evidence>
<evidence type="ECO:0000256" key="5">
    <source>
        <dbReference type="ARBA" id="ARBA00012560"/>
    </source>
</evidence>
<feature type="domain" description="Glycogen debranching enzyme glucanotransferase" evidence="19">
    <location>
        <begin position="163"/>
        <end position="598"/>
    </location>
</feature>
<organism evidence="21 22">
    <name type="scientific">Coemansia biformis</name>
    <dbReference type="NCBI Taxonomy" id="1286918"/>
    <lineage>
        <taxon>Eukaryota</taxon>
        <taxon>Fungi</taxon>
        <taxon>Fungi incertae sedis</taxon>
        <taxon>Zoopagomycota</taxon>
        <taxon>Kickxellomycotina</taxon>
        <taxon>Kickxellomycetes</taxon>
        <taxon>Kickxellales</taxon>
        <taxon>Kickxellaceae</taxon>
        <taxon>Coemansia</taxon>
    </lineage>
</organism>
<dbReference type="InterPro" id="IPR008928">
    <property type="entry name" value="6-hairpin_glycosidase_sf"/>
</dbReference>
<sequence>MERFATPDQPGAPPFMVWCLDLSEDGTTPADKSFIRIPSVPGQSCALRFRILIGSTASTDAILHTNYPLDGSEYDRTRFHAKRFSSGGQTDLICEFRVQRPGPYQYYVSYKCIDTGADDCCDAIARGGDVNPLLERIYRAPKDHRTPTAYFLVDPQLTLAGQPLPLDGIVLQSVGPKWLGRVDCWAPHLAASSTLGYNMLHFLPMQQRGGSDSPYSLYNQLELSDDLFDMPLDKAQKDTKLRETLLEMRHRHHLLGVTDMVWNHTAYNSDWLRDHPEAGYNLENSPHLRGAYELDVALVEFSRTIPDFGLDRVVRSVADVDRLMGAVSEHVIQPLRLWEFYVIDIDSAVESVGRAWDAASGALDADDGRAALEALSGDAADEWLRLYMVGDRAHTHGGRFGRTIDADRTAAALRVLIGGGSKNDALEQLRRLLNLLNVPCYHEYDADVRTITRNISERVKYERLNSDSWKFGKPVDDDYKIVDPLFTTIEPRAPGVPDDRLHLANNGWVWGGSPLDNFAGPQSKAYLLREVIVWGDCVKLNYGATPEDNPWLWEHMRQYTLVMARAFHGFRIDNCHSTPIELAEYLLDEARRINPNLYVIAELFTGSEDTDRTFVQRLGINSLIREAMQAWSSHEMSRLAHRHGGRPIGSLALDCLGEPGHFVDDEHGGVRVSGIVAPLSASLPHAIFFDCTHDNEVPAQKRRMEDALPNAAIVAMTACATGSNRGYDELYPKLLNVVHERRKYACLDDPLGVGLGATKARLNQLHREMAAYQEVHVHHESEFVTVHRVHPITREGVLMVAHCAFPGASEHAPFDSPRLYGTAAAPELAYRLRPAAPASGDGGQAVPDDGVLHGLPAALEVLGEPVLHRDTDDQGMYTELRLPPDFGPGSVLVVRTKLVGFKPNLDWKIRTCAGEAVAELSLGALNAALYRCDSEEHATIGDGVYDVPGLGKLPYCGVQGWFAHLKHIIPNNDLGHPLCAHLRQGTWALDYVSERLRKYSAVYPQLARLAAWFDERWRLVKGVPNFLLPRYFALTMHTAYRALIGRALRLLPGRLVGKSRFTRQLALTSVQLLGHVGDTGLHPTDGAAVACSMSAGLPHFSTGFMRCWGRDVTIALDGLLLVTGRYDDARSHILAFGSTLKHGLIPNLLDAGRFPRYNARDATWFWLQAVQAYCTHAPEGAGLLQAAVRRRFPDGETFVEWDSSEAYSATSTVAELIQEIMERHARGISFREWNAGPRLDSHMRDEGFSIDIKVDFAANGFVSGGNKLNCGTWMDKMGSSDKAGIRGVPGTPRDGADIEIVGLQKSALRWLSALVREGAFAHDGVTLADGTGVSYAEWDQLVQRSFERHFWVPLDPRDDANYCVDAALVGRRGIYRDTFGSSTEWADYQFRPNIAIAMSVAPELFDVDHALVCLHKMGAVLAGPLGMRTLDPDDLRYRPNYDNSNDSSDPLVAQGINYHQGPEWLWPTGYYLHAQLVFLRKAVGARSSAEPERAHALRAVFYGIHAKMVSLKHHIDNSPFAGLPELTNLDGSYCRDSCETQAWSSGCLLMALDEMAAPTRPQSPAST</sequence>
<accession>A0A9W7YBT0</accession>
<evidence type="ECO:0000256" key="11">
    <source>
        <dbReference type="ARBA" id="ARBA00022801"/>
    </source>
</evidence>
<dbReference type="FunFam" id="1.50.10.10:FF:000039">
    <property type="entry name" value="Glycogen debranching enzyme Gdb1, putative"/>
    <property type="match status" value="1"/>
</dbReference>
<dbReference type="Gene3D" id="1.50.10.10">
    <property type="match status" value="1"/>
</dbReference>
<evidence type="ECO:0000256" key="10">
    <source>
        <dbReference type="ARBA" id="ARBA00022679"/>
    </source>
</evidence>
<keyword evidence="9" id="KW-0328">Glycosyltransferase</keyword>
<dbReference type="InterPro" id="IPR012341">
    <property type="entry name" value="6hp_glycosidase-like_sf"/>
</dbReference>
<evidence type="ECO:0000313" key="21">
    <source>
        <dbReference type="EMBL" id="KAJ1730889.1"/>
    </source>
</evidence>
<dbReference type="EC" id="3.2.1.33" evidence="6"/>
<evidence type="ECO:0000256" key="3">
    <source>
        <dbReference type="ARBA" id="ARBA00003530"/>
    </source>
</evidence>
<dbReference type="GO" id="GO:0004134">
    <property type="term" value="F:4-alpha-glucanotransferase activity"/>
    <property type="evidence" value="ECO:0007669"/>
    <property type="project" value="UniProtKB-EC"/>
</dbReference>
<evidence type="ECO:0000259" key="18">
    <source>
        <dbReference type="Pfam" id="PF14699"/>
    </source>
</evidence>
<evidence type="ECO:0000256" key="7">
    <source>
        <dbReference type="ARBA" id="ARBA00020723"/>
    </source>
</evidence>
<evidence type="ECO:0000256" key="6">
    <source>
        <dbReference type="ARBA" id="ARBA00012778"/>
    </source>
</evidence>
<dbReference type="GO" id="GO:0004135">
    <property type="term" value="F:amylo-alpha-1,6-glucosidase activity"/>
    <property type="evidence" value="ECO:0007669"/>
    <property type="project" value="UniProtKB-EC"/>
</dbReference>
<feature type="domain" description="Glycogen debranching enzyme C-terminal" evidence="17">
    <location>
        <begin position="1089"/>
        <end position="1549"/>
    </location>
</feature>
<evidence type="ECO:0000259" key="19">
    <source>
        <dbReference type="Pfam" id="PF14701"/>
    </source>
</evidence>
<evidence type="ECO:0000256" key="9">
    <source>
        <dbReference type="ARBA" id="ARBA00022676"/>
    </source>
</evidence>
<evidence type="ECO:0000256" key="15">
    <source>
        <dbReference type="ARBA" id="ARBA00025780"/>
    </source>
</evidence>
<evidence type="ECO:0000256" key="16">
    <source>
        <dbReference type="ARBA" id="ARBA00031477"/>
    </source>
</evidence>
<evidence type="ECO:0000256" key="12">
    <source>
        <dbReference type="ARBA" id="ARBA00023056"/>
    </source>
</evidence>
<evidence type="ECO:0000313" key="22">
    <source>
        <dbReference type="Proteomes" id="UP001143981"/>
    </source>
</evidence>
<dbReference type="Pfam" id="PF14702">
    <property type="entry name" value="hGDE_central"/>
    <property type="match status" value="1"/>
</dbReference>
<keyword evidence="22" id="KW-1185">Reference proteome</keyword>
<keyword evidence="13" id="KW-0511">Multifunctional enzyme</keyword>
<dbReference type="Gene3D" id="3.20.20.80">
    <property type="entry name" value="Glycosidases"/>
    <property type="match status" value="2"/>
</dbReference>
<feature type="domain" description="Eukaryotic glycogen debranching enzyme N-terminal" evidence="18">
    <location>
        <begin position="47"/>
        <end position="159"/>
    </location>
</feature>
<dbReference type="EMBL" id="JANBOI010000392">
    <property type="protein sequence ID" value="KAJ1730889.1"/>
    <property type="molecule type" value="Genomic_DNA"/>
</dbReference>
<dbReference type="InterPro" id="IPR032788">
    <property type="entry name" value="AGL_central"/>
</dbReference>
<dbReference type="SUPFAM" id="SSF48208">
    <property type="entry name" value="Six-hairpin glycosidases"/>
    <property type="match status" value="1"/>
</dbReference>
<comment type="catalytic activity">
    <reaction evidence="2">
        <text>Hydrolysis of (1-&gt;6)-alpha-D-glucosidic branch linkages in glycogen phosphorylase limit dextrin.</text>
        <dbReference type="EC" id="3.2.1.33"/>
    </reaction>
</comment>
<dbReference type="Proteomes" id="UP001143981">
    <property type="component" value="Unassembled WGS sequence"/>
</dbReference>
<reference evidence="21" key="1">
    <citation type="submission" date="2022-07" db="EMBL/GenBank/DDBJ databases">
        <title>Phylogenomic reconstructions and comparative analyses of Kickxellomycotina fungi.</title>
        <authorList>
            <person name="Reynolds N.K."/>
            <person name="Stajich J.E."/>
            <person name="Barry K."/>
            <person name="Grigoriev I.V."/>
            <person name="Crous P."/>
            <person name="Smith M.E."/>
        </authorList>
    </citation>
    <scope>NUCLEOTIDE SEQUENCE</scope>
    <source>
        <strain evidence="21">BCRC 34381</strain>
    </source>
</reference>